<keyword evidence="4" id="KW-0479">Metal-binding</keyword>
<keyword evidence="6" id="KW-0862">Zinc</keyword>
<gene>
    <name evidence="11" type="ORF">LepocDRAFT_00000550</name>
</gene>
<evidence type="ECO:0000313" key="12">
    <source>
        <dbReference type="Proteomes" id="UP000053899"/>
    </source>
</evidence>
<evidence type="ECO:0000256" key="7">
    <source>
        <dbReference type="ARBA" id="ARBA00023049"/>
    </source>
</evidence>
<feature type="transmembrane region" description="Helical" evidence="8">
    <location>
        <begin position="57"/>
        <end position="78"/>
    </location>
</feature>
<dbReference type="Pfam" id="PF01551">
    <property type="entry name" value="Peptidase_M23"/>
    <property type="match status" value="1"/>
</dbReference>
<dbReference type="Gene3D" id="3.10.450.350">
    <property type="match status" value="2"/>
</dbReference>
<keyword evidence="8" id="KW-1133">Transmembrane helix</keyword>
<dbReference type="CDD" id="cd12797">
    <property type="entry name" value="M23_peptidase"/>
    <property type="match status" value="1"/>
</dbReference>
<feature type="domain" description="Csd3-like second N-terminal" evidence="10">
    <location>
        <begin position="224"/>
        <end position="345"/>
    </location>
</feature>
<dbReference type="Proteomes" id="UP000053899">
    <property type="component" value="Unassembled WGS sequence"/>
</dbReference>
<dbReference type="GeneID" id="92352378"/>
<dbReference type="HOGENOM" id="CLU_026846_4_1_4"/>
<reference evidence="11 12" key="1">
    <citation type="submission" date="2012-04" db="EMBL/GenBank/DDBJ databases">
        <title>Improved High-Quality Draft sequence of Leptothrix ochracea L12.</title>
        <authorList>
            <consortium name="US DOE Joint Genome Institute"/>
            <person name="Lucas S."/>
            <person name="Han J."/>
            <person name="Lapidus A."/>
            <person name="Cheng J.-F."/>
            <person name="Goodwin L."/>
            <person name="Pitluck S."/>
            <person name="Peters L."/>
            <person name="Zeytun A."/>
            <person name="Detter J.C."/>
            <person name="Han C."/>
            <person name="Tapia R."/>
            <person name="Land M."/>
            <person name="Hauser L."/>
            <person name="Kyrpides N."/>
            <person name="Ivanova N."/>
            <person name="Pagani I."/>
            <person name="Stepanauskas R."/>
            <person name="Masland D."/>
            <person name="Poulton N."/>
            <person name="Emerson D."/>
            <person name="Fleming E."/>
            <person name="Woyke T."/>
        </authorList>
    </citation>
    <scope>NUCLEOTIDE SEQUENCE [LARGE SCALE GENOMIC DNA]</scope>
    <source>
        <strain evidence="11 12">L12</strain>
    </source>
</reference>
<dbReference type="InterPro" id="IPR045834">
    <property type="entry name" value="Csd3_N2"/>
</dbReference>
<dbReference type="RefSeq" id="WP_009453607.1">
    <property type="nucleotide sequence ID" value="NZ_JH660693.1"/>
</dbReference>
<dbReference type="GO" id="GO:0004222">
    <property type="term" value="F:metalloendopeptidase activity"/>
    <property type="evidence" value="ECO:0007669"/>
    <property type="project" value="TreeGrafter"/>
</dbReference>
<dbReference type="Pfam" id="PF19425">
    <property type="entry name" value="Csd3_N2"/>
    <property type="match status" value="1"/>
</dbReference>
<keyword evidence="8" id="KW-0812">Transmembrane</keyword>
<dbReference type="EMBL" id="JH660693">
    <property type="protein sequence ID" value="EIM31328.1"/>
    <property type="molecule type" value="Genomic_DNA"/>
</dbReference>
<dbReference type="MEROPS" id="M23.009"/>
<keyword evidence="3" id="KW-0645">Protease</keyword>
<accession>I4Z536</accession>
<evidence type="ECO:0000256" key="5">
    <source>
        <dbReference type="ARBA" id="ARBA00022801"/>
    </source>
</evidence>
<dbReference type="AlphaFoldDB" id="I4Z536"/>
<dbReference type="SUPFAM" id="SSF51261">
    <property type="entry name" value="Duplicated hybrid motif"/>
    <property type="match status" value="1"/>
</dbReference>
<sequence length="501" mass="54167">MSQPIYCAGFQGGPDSRASAQDAHRFVADHRADQGQQREGLLLNVPKRHLDTPAKRATAITAVLAVLLGFGATAFSVAPLTVTDSAPVTVRILTEALATPEDLDDQVETLADQPVILHRSHHTQLGDTMDTLLKRLGVDDPQAALFLRQNTITRKILSAPAGKLVSVTTSGGGVSGASLSDMVVLGPPSQAERQNSHASQIHITRQGKTFKAEESLQALQTQTHVSSVQVDSNLFAAADQAQLPESIARQVSDVFANDMDFRHGLRPGDHFTVIYETLSLDAEPIPWVEEPHHLIAAQFVNQGRSFDAFWFAQAGRGHYFDAQGLSKEHQFLADPLPMSRITSGFAGRMHPIHHHWHNHLGIDYAAPKGTPVRAVGAGQVVFAGWQKGYGNVVRLRHSDAQETVYAHLSRSNVKLGQNVVRGQSMGAVGSTGWATGPHLHFEFKIDGRQVDPVNVARETPPLTTLASNTRKAFQSAAKMALAQLAATQTAESPKVAMARME</sequence>
<dbReference type="InterPro" id="IPR011055">
    <property type="entry name" value="Dup_hybrid_motif"/>
</dbReference>
<evidence type="ECO:0000256" key="4">
    <source>
        <dbReference type="ARBA" id="ARBA00022723"/>
    </source>
</evidence>
<evidence type="ECO:0000313" key="11">
    <source>
        <dbReference type="EMBL" id="EIM31328.1"/>
    </source>
</evidence>
<evidence type="ECO:0000256" key="6">
    <source>
        <dbReference type="ARBA" id="ARBA00022833"/>
    </source>
</evidence>
<dbReference type="GO" id="GO:0046872">
    <property type="term" value="F:metal ion binding"/>
    <property type="evidence" value="ECO:0007669"/>
    <property type="project" value="UniProtKB-KW"/>
</dbReference>
<evidence type="ECO:0000256" key="1">
    <source>
        <dbReference type="ARBA" id="ARBA00001947"/>
    </source>
</evidence>
<dbReference type="Gene3D" id="2.70.70.10">
    <property type="entry name" value="Glucose Permease (Domain IIA)"/>
    <property type="match status" value="1"/>
</dbReference>
<evidence type="ECO:0000259" key="9">
    <source>
        <dbReference type="Pfam" id="PF01551"/>
    </source>
</evidence>
<name>I4Z536_9BURK</name>
<evidence type="ECO:0000259" key="10">
    <source>
        <dbReference type="Pfam" id="PF19425"/>
    </source>
</evidence>
<dbReference type="GO" id="GO:0006508">
    <property type="term" value="P:proteolysis"/>
    <property type="evidence" value="ECO:0007669"/>
    <property type="project" value="UniProtKB-KW"/>
</dbReference>
<evidence type="ECO:0000256" key="8">
    <source>
        <dbReference type="SAM" id="Phobius"/>
    </source>
</evidence>
<comment type="cofactor">
    <cofactor evidence="1">
        <name>Zn(2+)</name>
        <dbReference type="ChEBI" id="CHEBI:29105"/>
    </cofactor>
</comment>
<dbReference type="GO" id="GO:0030313">
    <property type="term" value="C:cell envelope"/>
    <property type="evidence" value="ECO:0007669"/>
    <property type="project" value="UniProtKB-SubCell"/>
</dbReference>
<dbReference type="InterPro" id="IPR050570">
    <property type="entry name" value="Cell_wall_metabolism_enzyme"/>
</dbReference>
<keyword evidence="5" id="KW-0378">Hydrolase</keyword>
<dbReference type="InterPro" id="IPR016047">
    <property type="entry name" value="M23ase_b-sheet_dom"/>
</dbReference>
<keyword evidence="8" id="KW-0472">Membrane</keyword>
<organism evidence="11 12">
    <name type="scientific">Leptothrix ochracea L12</name>
    <dbReference type="NCBI Taxonomy" id="735332"/>
    <lineage>
        <taxon>Bacteria</taxon>
        <taxon>Pseudomonadati</taxon>
        <taxon>Pseudomonadota</taxon>
        <taxon>Betaproteobacteria</taxon>
        <taxon>Burkholderiales</taxon>
        <taxon>Sphaerotilaceae</taxon>
        <taxon>Leptothrix</taxon>
    </lineage>
</organism>
<dbReference type="OrthoDB" id="9815245at2"/>
<dbReference type="PANTHER" id="PTHR21666:SF288">
    <property type="entry name" value="CELL DIVISION PROTEIN YTFB"/>
    <property type="match status" value="1"/>
</dbReference>
<evidence type="ECO:0000256" key="3">
    <source>
        <dbReference type="ARBA" id="ARBA00022670"/>
    </source>
</evidence>
<dbReference type="PANTHER" id="PTHR21666">
    <property type="entry name" value="PEPTIDASE-RELATED"/>
    <property type="match status" value="1"/>
</dbReference>
<feature type="domain" description="M23ase beta-sheet core" evidence="9">
    <location>
        <begin position="358"/>
        <end position="452"/>
    </location>
</feature>
<protein>
    <submittedName>
        <fullName evidence="11">Metalloendopeptidase-like membrane protein</fullName>
    </submittedName>
</protein>
<keyword evidence="7" id="KW-0482">Metalloprotease</keyword>
<keyword evidence="12" id="KW-1185">Reference proteome</keyword>
<comment type="subcellular location">
    <subcellularLocation>
        <location evidence="2">Cell envelope</location>
    </subcellularLocation>
</comment>
<evidence type="ECO:0000256" key="2">
    <source>
        <dbReference type="ARBA" id="ARBA00004196"/>
    </source>
</evidence>
<proteinExistence type="predicted"/>